<protein>
    <recommendedName>
        <fullName evidence="4">Blue (type 1) copper domain-containing protein</fullName>
    </recommendedName>
</protein>
<dbReference type="InterPro" id="IPR052721">
    <property type="entry name" value="ET_Amicyanin"/>
</dbReference>
<accession>A0A2R6ABT9</accession>
<sequence>MATFETKPNSKVLTALVVVGVVIVISVATVLVHQLQFPATSSLPSSTQTTSTNSHVVYVIIPNGVGNNPSLNYQPATITVVIGVNNTIEWIDQDPTAPHTVTFSSVPTGVDAKAISSGNLVQGDTFTVNLTVPGTYEYYCIYHSWMKGTIIVKS</sequence>
<evidence type="ECO:0000256" key="1">
    <source>
        <dbReference type="ARBA" id="ARBA00022723"/>
    </source>
</evidence>
<keyword evidence="3" id="KW-1133">Transmembrane helix</keyword>
<evidence type="ECO:0000259" key="4">
    <source>
        <dbReference type="Pfam" id="PF00127"/>
    </source>
</evidence>
<dbReference type="GO" id="GO:0005507">
    <property type="term" value="F:copper ion binding"/>
    <property type="evidence" value="ECO:0007669"/>
    <property type="project" value="InterPro"/>
</dbReference>
<dbReference type="InterPro" id="IPR000923">
    <property type="entry name" value="BlueCu_1"/>
</dbReference>
<dbReference type="Gene3D" id="2.60.40.420">
    <property type="entry name" value="Cupredoxins - blue copper proteins"/>
    <property type="match status" value="1"/>
</dbReference>
<gene>
    <name evidence="5" type="ORF">B9Q01_03520</name>
</gene>
<dbReference type="EMBL" id="NEXC01000015">
    <property type="protein sequence ID" value="PSN83773.1"/>
    <property type="molecule type" value="Genomic_DNA"/>
</dbReference>
<dbReference type="PANTHER" id="PTHR36507:SF1">
    <property type="entry name" value="BLL1555 PROTEIN"/>
    <property type="match status" value="1"/>
</dbReference>
<dbReference type="PANTHER" id="PTHR36507">
    <property type="entry name" value="BLL1555 PROTEIN"/>
    <property type="match status" value="1"/>
</dbReference>
<dbReference type="AlphaFoldDB" id="A0A2R6ABT9"/>
<keyword evidence="3" id="KW-0812">Transmembrane</keyword>
<evidence type="ECO:0000256" key="2">
    <source>
        <dbReference type="ARBA" id="ARBA00023008"/>
    </source>
</evidence>
<evidence type="ECO:0000313" key="6">
    <source>
        <dbReference type="Proteomes" id="UP000240880"/>
    </source>
</evidence>
<evidence type="ECO:0000313" key="5">
    <source>
        <dbReference type="EMBL" id="PSN83773.1"/>
    </source>
</evidence>
<name>A0A2R6ABT9_9ARCH</name>
<keyword evidence="2" id="KW-0186">Copper</keyword>
<evidence type="ECO:0000256" key="3">
    <source>
        <dbReference type="SAM" id="Phobius"/>
    </source>
</evidence>
<dbReference type="Proteomes" id="UP000240880">
    <property type="component" value="Unassembled WGS sequence"/>
</dbReference>
<keyword evidence="3" id="KW-0472">Membrane</keyword>
<keyword evidence="1" id="KW-0479">Metal-binding</keyword>
<proteinExistence type="predicted"/>
<dbReference type="GO" id="GO:0009055">
    <property type="term" value="F:electron transfer activity"/>
    <property type="evidence" value="ECO:0007669"/>
    <property type="project" value="InterPro"/>
</dbReference>
<organism evidence="5 6">
    <name type="scientific">Candidatus Marsarchaeota G1 archaeon OSP_D</name>
    <dbReference type="NCBI Taxonomy" id="1978155"/>
    <lineage>
        <taxon>Archaea</taxon>
        <taxon>Candidatus Marsarchaeota</taxon>
        <taxon>Candidatus Marsarchaeota group 1</taxon>
    </lineage>
</organism>
<reference evidence="5 6" key="1">
    <citation type="submission" date="2017-04" db="EMBL/GenBank/DDBJ databases">
        <title>Novel microbial lineages endemic to geothermal iron-oxide mats fill important gaps in the evolutionary history of Archaea.</title>
        <authorList>
            <person name="Jay Z.J."/>
            <person name="Beam J.P."/>
            <person name="Dlakic M."/>
            <person name="Rusch D.B."/>
            <person name="Kozubal M.A."/>
            <person name="Inskeep W.P."/>
        </authorList>
    </citation>
    <scope>NUCLEOTIDE SEQUENCE [LARGE SCALE GENOMIC DNA]</scope>
    <source>
        <strain evidence="5">OSP_D</strain>
    </source>
</reference>
<dbReference type="InterPro" id="IPR008972">
    <property type="entry name" value="Cupredoxin"/>
</dbReference>
<dbReference type="Pfam" id="PF00127">
    <property type="entry name" value="Copper-bind"/>
    <property type="match status" value="1"/>
</dbReference>
<feature type="transmembrane region" description="Helical" evidence="3">
    <location>
        <begin position="12"/>
        <end position="32"/>
    </location>
</feature>
<comment type="caution">
    <text evidence="5">The sequence shown here is derived from an EMBL/GenBank/DDBJ whole genome shotgun (WGS) entry which is preliminary data.</text>
</comment>
<feature type="domain" description="Blue (type 1) copper" evidence="4">
    <location>
        <begin position="66"/>
        <end position="153"/>
    </location>
</feature>
<dbReference type="SUPFAM" id="SSF49503">
    <property type="entry name" value="Cupredoxins"/>
    <property type="match status" value="1"/>
</dbReference>